<evidence type="ECO:0000313" key="1">
    <source>
        <dbReference type="EMBL" id="KAJ3568193.1"/>
    </source>
</evidence>
<protein>
    <submittedName>
        <fullName evidence="1">Uncharacterized protein</fullName>
    </submittedName>
</protein>
<dbReference type="Proteomes" id="UP001213000">
    <property type="component" value="Unassembled WGS sequence"/>
</dbReference>
<reference evidence="1" key="1">
    <citation type="submission" date="2022-07" db="EMBL/GenBank/DDBJ databases">
        <title>Genome Sequence of Leucocoprinus birnbaumii.</title>
        <authorList>
            <person name="Buettner E."/>
        </authorList>
    </citation>
    <scope>NUCLEOTIDE SEQUENCE</scope>
    <source>
        <strain evidence="1">VT141</strain>
    </source>
</reference>
<evidence type="ECO:0000313" key="2">
    <source>
        <dbReference type="Proteomes" id="UP001213000"/>
    </source>
</evidence>
<dbReference type="AlphaFoldDB" id="A0AAD5YW25"/>
<dbReference type="EMBL" id="JANIEX010000361">
    <property type="protein sequence ID" value="KAJ3568193.1"/>
    <property type="molecule type" value="Genomic_DNA"/>
</dbReference>
<name>A0AAD5YW25_9AGAR</name>
<organism evidence="1 2">
    <name type="scientific">Leucocoprinus birnbaumii</name>
    <dbReference type="NCBI Taxonomy" id="56174"/>
    <lineage>
        <taxon>Eukaryota</taxon>
        <taxon>Fungi</taxon>
        <taxon>Dikarya</taxon>
        <taxon>Basidiomycota</taxon>
        <taxon>Agaricomycotina</taxon>
        <taxon>Agaricomycetes</taxon>
        <taxon>Agaricomycetidae</taxon>
        <taxon>Agaricales</taxon>
        <taxon>Agaricineae</taxon>
        <taxon>Agaricaceae</taxon>
        <taxon>Leucocoprinus</taxon>
    </lineage>
</organism>
<sequence length="159" mass="17745">MGNGTKIAVILHRHGLSDTARLVKVTVTHLIYPSIITHTAGFDYARRAVLQMENDLDFPMRYQEMEIVDKHSPLTYLQSLTNGSPPAQAPIKALTVQRSTPNYYDLTVTNAFEPFCFYLASARTTKLNDEENEKRWRRGASDGPGSVGVAKLLEATDFA</sequence>
<keyword evidence="2" id="KW-1185">Reference proteome</keyword>
<proteinExistence type="predicted"/>
<comment type="caution">
    <text evidence="1">The sequence shown here is derived from an EMBL/GenBank/DDBJ whole genome shotgun (WGS) entry which is preliminary data.</text>
</comment>
<gene>
    <name evidence="1" type="ORF">NP233_g5874</name>
</gene>
<accession>A0AAD5YW25</accession>